<proteinExistence type="inferred from homology"/>
<evidence type="ECO:0000256" key="2">
    <source>
        <dbReference type="ARBA" id="ARBA00008300"/>
    </source>
</evidence>
<evidence type="ECO:0000256" key="5">
    <source>
        <dbReference type="ARBA" id="ARBA00022801"/>
    </source>
</evidence>
<evidence type="ECO:0000256" key="3">
    <source>
        <dbReference type="ARBA" id="ARBA00019242"/>
    </source>
</evidence>
<protein>
    <recommendedName>
        <fullName evidence="3">Lipid droplet-associated hydrolase</fullName>
        <ecNumber evidence="7">3.1.1.13</ecNumber>
    </recommendedName>
    <alternativeName>
        <fullName evidence="6">Lipid droplet-associated serine hydrolase</fullName>
    </alternativeName>
</protein>
<sequence length="259" mass="29724">MRKIFKTLNGVKTTLLVWGDPFNTKSPVILCITGNPGLVDLYIDFATELHKITSMPLCLIGQAGHEISDETSNILENNEHLYSLEGQIMHKYDLISKYFEKNTKLHIVGHSIGAWLIVELLARHEMLIEKTSSVNLLFPTLQRMGDTINGKFMNNVVRRWHSLIMFLFKLINVLPDIIITYNEMDSVLTLNNSGIDKIKHITNVIYSDRDDWAPLHYIDNLKVYEPHIKLQMVKVNHAFVLNSSHFIATQLAELILEKT</sequence>
<dbReference type="SUPFAM" id="SSF53474">
    <property type="entry name" value="alpha/beta-Hydrolases"/>
    <property type="match status" value="1"/>
</dbReference>
<dbReference type="InterPro" id="IPR029058">
    <property type="entry name" value="AB_hydrolase_fold"/>
</dbReference>
<dbReference type="GO" id="GO:0005811">
    <property type="term" value="C:lipid droplet"/>
    <property type="evidence" value="ECO:0007669"/>
    <property type="project" value="UniProtKB-SubCell"/>
</dbReference>
<gene>
    <name evidence="9" type="ORF">LSINAPIS_LOCUS6949</name>
</gene>
<keyword evidence="4" id="KW-0551">Lipid droplet</keyword>
<name>A0A5E4QA81_9NEOP</name>
<dbReference type="Proteomes" id="UP000324832">
    <property type="component" value="Unassembled WGS sequence"/>
</dbReference>
<keyword evidence="5" id="KW-0378">Hydrolase</keyword>
<dbReference type="PANTHER" id="PTHR13390">
    <property type="entry name" value="LIPASE"/>
    <property type="match status" value="1"/>
</dbReference>
<dbReference type="AlphaFoldDB" id="A0A5E4QA81"/>
<comment type="subcellular location">
    <subcellularLocation>
        <location evidence="1">Lipid droplet</location>
    </subcellularLocation>
</comment>
<comment type="similarity">
    <text evidence="2">Belongs to the AB hydrolase superfamily. LDAH family.</text>
</comment>
<dbReference type="GO" id="GO:0004771">
    <property type="term" value="F:sterol ester esterase activity"/>
    <property type="evidence" value="ECO:0007669"/>
    <property type="project" value="UniProtKB-EC"/>
</dbReference>
<dbReference type="EMBL" id="FZQP02002226">
    <property type="protein sequence ID" value="VVC95164.1"/>
    <property type="molecule type" value="Genomic_DNA"/>
</dbReference>
<dbReference type="GO" id="GO:0019915">
    <property type="term" value="P:lipid storage"/>
    <property type="evidence" value="ECO:0007669"/>
    <property type="project" value="InterPro"/>
</dbReference>
<comment type="catalytic activity">
    <reaction evidence="8">
        <text>a cholesterol ester + H2O = cholesterol + a fatty acid + H(+)</text>
        <dbReference type="Rhea" id="RHEA:36403"/>
        <dbReference type="ChEBI" id="CHEBI:15377"/>
        <dbReference type="ChEBI" id="CHEBI:15378"/>
        <dbReference type="ChEBI" id="CHEBI:16113"/>
        <dbReference type="ChEBI" id="CHEBI:17002"/>
        <dbReference type="ChEBI" id="CHEBI:28868"/>
        <dbReference type="EC" id="3.1.1.13"/>
    </reaction>
    <physiologicalReaction direction="left-to-right" evidence="8">
        <dbReference type="Rhea" id="RHEA:36404"/>
    </physiologicalReaction>
</comment>
<accession>A0A5E4QA81</accession>
<dbReference type="Pfam" id="PF10230">
    <property type="entry name" value="LIDHydrolase"/>
    <property type="match status" value="1"/>
</dbReference>
<dbReference type="PANTHER" id="PTHR13390:SF0">
    <property type="entry name" value="LIPID DROPLET-ASSOCIATED HYDROLASE"/>
    <property type="match status" value="1"/>
</dbReference>
<evidence type="ECO:0000256" key="7">
    <source>
        <dbReference type="ARBA" id="ARBA00039150"/>
    </source>
</evidence>
<evidence type="ECO:0000256" key="1">
    <source>
        <dbReference type="ARBA" id="ARBA00004502"/>
    </source>
</evidence>
<reference evidence="9 10" key="1">
    <citation type="submission" date="2017-07" db="EMBL/GenBank/DDBJ databases">
        <authorList>
            <person name="Talla V."/>
            <person name="Backstrom N."/>
        </authorList>
    </citation>
    <scope>NUCLEOTIDE SEQUENCE [LARGE SCALE GENOMIC DNA]</scope>
</reference>
<organism evidence="9 10">
    <name type="scientific">Leptidea sinapis</name>
    <dbReference type="NCBI Taxonomy" id="189913"/>
    <lineage>
        <taxon>Eukaryota</taxon>
        <taxon>Metazoa</taxon>
        <taxon>Ecdysozoa</taxon>
        <taxon>Arthropoda</taxon>
        <taxon>Hexapoda</taxon>
        <taxon>Insecta</taxon>
        <taxon>Pterygota</taxon>
        <taxon>Neoptera</taxon>
        <taxon>Endopterygota</taxon>
        <taxon>Lepidoptera</taxon>
        <taxon>Glossata</taxon>
        <taxon>Ditrysia</taxon>
        <taxon>Papilionoidea</taxon>
        <taxon>Pieridae</taxon>
        <taxon>Dismorphiinae</taxon>
        <taxon>Leptidea</taxon>
    </lineage>
</organism>
<evidence type="ECO:0000256" key="8">
    <source>
        <dbReference type="ARBA" id="ARBA00049527"/>
    </source>
</evidence>
<evidence type="ECO:0000313" key="10">
    <source>
        <dbReference type="Proteomes" id="UP000324832"/>
    </source>
</evidence>
<feature type="non-terminal residue" evidence="9">
    <location>
        <position position="259"/>
    </location>
</feature>
<dbReference type="InterPro" id="IPR019363">
    <property type="entry name" value="LDAH"/>
</dbReference>
<dbReference type="EC" id="3.1.1.13" evidence="7"/>
<evidence type="ECO:0000256" key="4">
    <source>
        <dbReference type="ARBA" id="ARBA00022677"/>
    </source>
</evidence>
<keyword evidence="10" id="KW-1185">Reference proteome</keyword>
<evidence type="ECO:0000256" key="6">
    <source>
        <dbReference type="ARBA" id="ARBA00031924"/>
    </source>
</evidence>
<dbReference type="Gene3D" id="3.40.50.1820">
    <property type="entry name" value="alpha/beta hydrolase"/>
    <property type="match status" value="1"/>
</dbReference>
<evidence type="ECO:0000313" key="9">
    <source>
        <dbReference type="EMBL" id="VVC95164.1"/>
    </source>
</evidence>